<dbReference type="Gene3D" id="2.115.10.20">
    <property type="entry name" value="Glycosyl hydrolase domain, family 43"/>
    <property type="match status" value="1"/>
</dbReference>
<dbReference type="SUPFAM" id="SSF49899">
    <property type="entry name" value="Concanavalin A-like lectins/glucanases"/>
    <property type="match status" value="1"/>
</dbReference>
<dbReference type="OrthoDB" id="9801455at2"/>
<dbReference type="Pfam" id="PF04616">
    <property type="entry name" value="Glyco_hydro_43"/>
    <property type="match status" value="1"/>
</dbReference>
<dbReference type="KEGG" id="mbd:MEBOL_005665"/>
<comment type="pathway">
    <text evidence="1">Glycan metabolism; L-arabinan degradation.</text>
</comment>
<evidence type="ECO:0000256" key="6">
    <source>
        <dbReference type="SAM" id="MobiDB-lite"/>
    </source>
</evidence>
<dbReference type="PANTHER" id="PTHR43301:SF3">
    <property type="entry name" value="ARABINAN ENDO-1,5-ALPHA-L-ARABINOSIDASE A-RELATED"/>
    <property type="match status" value="1"/>
</dbReference>
<dbReference type="GO" id="GO:0004553">
    <property type="term" value="F:hydrolase activity, hydrolyzing O-glycosyl compounds"/>
    <property type="evidence" value="ECO:0007669"/>
    <property type="project" value="InterPro"/>
</dbReference>
<proteinExistence type="inferred from homology"/>
<dbReference type="PANTHER" id="PTHR43301">
    <property type="entry name" value="ARABINAN ENDO-1,5-ALPHA-L-ARABINOSIDASE"/>
    <property type="match status" value="1"/>
</dbReference>
<feature type="compositionally biased region" description="Pro residues" evidence="6">
    <location>
        <begin position="40"/>
        <end position="51"/>
    </location>
</feature>
<gene>
    <name evidence="9" type="ORF">MEBOL_005665</name>
</gene>
<dbReference type="Pfam" id="PF17851">
    <property type="entry name" value="GH43_C2"/>
    <property type="match status" value="1"/>
</dbReference>
<dbReference type="Proteomes" id="UP000217289">
    <property type="component" value="Chromosome"/>
</dbReference>
<evidence type="ECO:0000256" key="5">
    <source>
        <dbReference type="PIRSR" id="PIRSR606710-2"/>
    </source>
</evidence>
<dbReference type="EMBL" id="CP022163">
    <property type="protein sequence ID" value="ATB32189.1"/>
    <property type="molecule type" value="Genomic_DNA"/>
</dbReference>
<dbReference type="PROSITE" id="PS51257">
    <property type="entry name" value="PROKAR_LIPOPROTEIN"/>
    <property type="match status" value="1"/>
</dbReference>
<dbReference type="AlphaFoldDB" id="A0A250IK96"/>
<dbReference type="InterPro" id="IPR041542">
    <property type="entry name" value="GH43_C2"/>
</dbReference>
<evidence type="ECO:0000256" key="4">
    <source>
        <dbReference type="ARBA" id="ARBA00023295"/>
    </source>
</evidence>
<evidence type="ECO:0000256" key="1">
    <source>
        <dbReference type="ARBA" id="ARBA00004834"/>
    </source>
</evidence>
<feature type="region of interest" description="Disordered" evidence="6">
    <location>
        <begin position="32"/>
        <end position="55"/>
    </location>
</feature>
<dbReference type="Gene3D" id="2.60.120.200">
    <property type="match status" value="1"/>
</dbReference>
<keyword evidence="10" id="KW-1185">Reference proteome</keyword>
<dbReference type="InterPro" id="IPR050727">
    <property type="entry name" value="GH43_arabinanases"/>
</dbReference>
<dbReference type="InterPro" id="IPR006710">
    <property type="entry name" value="Glyco_hydro_43"/>
</dbReference>
<evidence type="ECO:0000259" key="8">
    <source>
        <dbReference type="Pfam" id="PF17851"/>
    </source>
</evidence>
<feature type="site" description="Important for catalytic activity, responsible for pKa modulation of the active site Glu and correct orientation of both the proton donor and substrate" evidence="5">
    <location>
        <position position="210"/>
    </location>
</feature>
<protein>
    <recommendedName>
        <fullName evidence="8">Beta-xylosidase C-terminal Concanavalin A-like domain-containing protein</fullName>
    </recommendedName>
</protein>
<feature type="region of interest" description="Disordered" evidence="6">
    <location>
        <begin position="385"/>
        <end position="404"/>
    </location>
</feature>
<feature type="chain" id="PRO_5012964890" description="Beta-xylosidase C-terminal Concanavalin A-like domain-containing protein" evidence="7">
    <location>
        <begin position="29"/>
        <end position="624"/>
    </location>
</feature>
<evidence type="ECO:0000256" key="2">
    <source>
        <dbReference type="ARBA" id="ARBA00009865"/>
    </source>
</evidence>
<dbReference type="InterPro" id="IPR013320">
    <property type="entry name" value="ConA-like_dom_sf"/>
</dbReference>
<keyword evidence="4" id="KW-0326">Glycosidase</keyword>
<evidence type="ECO:0000313" key="9">
    <source>
        <dbReference type="EMBL" id="ATB32189.1"/>
    </source>
</evidence>
<evidence type="ECO:0000256" key="3">
    <source>
        <dbReference type="ARBA" id="ARBA00022801"/>
    </source>
</evidence>
<evidence type="ECO:0000256" key="7">
    <source>
        <dbReference type="SAM" id="SignalP"/>
    </source>
</evidence>
<reference evidence="9 10" key="1">
    <citation type="submission" date="2017-06" db="EMBL/GenBank/DDBJ databases">
        <authorList>
            <person name="Kim H.J."/>
            <person name="Triplett B.A."/>
        </authorList>
    </citation>
    <scope>NUCLEOTIDE SEQUENCE [LARGE SCALE GENOMIC DNA]</scope>
    <source>
        <strain evidence="9 10">DSM 14713</strain>
    </source>
</reference>
<keyword evidence="7" id="KW-0732">Signal</keyword>
<feature type="signal peptide" evidence="7">
    <location>
        <begin position="1"/>
        <end position="28"/>
    </location>
</feature>
<dbReference type="SUPFAM" id="SSF75005">
    <property type="entry name" value="Arabinanase/levansucrase/invertase"/>
    <property type="match status" value="1"/>
</dbReference>
<comment type="similarity">
    <text evidence="2">Belongs to the glycosyl hydrolase 43 family.</text>
</comment>
<accession>A0A250IK96</accession>
<dbReference type="InterPro" id="IPR023296">
    <property type="entry name" value="Glyco_hydro_beta-prop_sf"/>
</dbReference>
<dbReference type="RefSeq" id="WP_095983060.1">
    <property type="nucleotide sequence ID" value="NZ_CP022163.1"/>
</dbReference>
<dbReference type="GO" id="GO:0005975">
    <property type="term" value="P:carbohydrate metabolic process"/>
    <property type="evidence" value="ECO:0007669"/>
    <property type="project" value="InterPro"/>
</dbReference>
<feature type="domain" description="Beta-xylosidase C-terminal Concanavalin A-like" evidence="8">
    <location>
        <begin position="425"/>
        <end position="590"/>
    </location>
</feature>
<name>A0A250IK96_9BACT</name>
<sequence>MRRGPSSSWGWRPLRALFPLLGLLSLSACQGKPSETLPPVTEPEPPTPAPTPVEGTFTNPMKISIPGGSLVENCPDPTIIQGQGRDTAWYLLCTADPLNDEDRDVSREYKQRLIPILKSEDLVEWNYIGDALSTRPSWAKADSDIWAPEIAYFNDKYHLYFTVVETKAGGSAIGVATSDSPAGPWVIAERPAVEPHEAPCCGNSKRWTYDPEVLITANGDKYIYYGSYYGGVSVRALSEDGLTSDPYTQVEVTVANRYEAPSIVQHDGYYYLLVSSANCCNGPLTGYGVFAGRSKSPYGPFVDREGVRLTLNRVGGTPVLGANGNRWVGTGHNSVFTDPGGQDWIVYHAIDRSEPYLAPAPNGELPPKRQALMDALDWVEGWPVVRGGQGPSDSPQPAPAARANEKSRYLPTYVEHDAPGALLESDEFEGTSLGSPWSWTRESKAVHGVGEGVLRFDTQAADLHENDNSASILWRPAPVGNFLVETKMSLNLPPVSCCHNYVQAGLLVHTDDDNYVRLTHVSSWETRQIAFSKEQGPVVPAGHPRFGETFGGPADETVWLRIARRVQGAEELYTAYSSRDGATWSRTATWTHSLGASARLGLVSMGGAGFTATFDYVRVHELRP</sequence>
<dbReference type="CDD" id="cd18616">
    <property type="entry name" value="GH43_ABN-like"/>
    <property type="match status" value="1"/>
</dbReference>
<keyword evidence="3" id="KW-0378">Hydrolase</keyword>
<organism evidence="9 10">
    <name type="scientific">Melittangium boletus DSM 14713</name>
    <dbReference type="NCBI Taxonomy" id="1294270"/>
    <lineage>
        <taxon>Bacteria</taxon>
        <taxon>Pseudomonadati</taxon>
        <taxon>Myxococcota</taxon>
        <taxon>Myxococcia</taxon>
        <taxon>Myxococcales</taxon>
        <taxon>Cystobacterineae</taxon>
        <taxon>Archangiaceae</taxon>
        <taxon>Melittangium</taxon>
    </lineage>
</organism>
<evidence type="ECO:0000313" key="10">
    <source>
        <dbReference type="Proteomes" id="UP000217289"/>
    </source>
</evidence>